<dbReference type="HAMAP" id="MF_01228">
    <property type="entry name" value="Met_tRNA_synth_type2"/>
    <property type="match status" value="1"/>
</dbReference>
<dbReference type="InterPro" id="IPR041872">
    <property type="entry name" value="Anticodon_Met"/>
</dbReference>
<comment type="subunit">
    <text evidence="3 13">Homodimer.</text>
</comment>
<dbReference type="InterPro" id="IPR014729">
    <property type="entry name" value="Rossmann-like_a/b/a_fold"/>
</dbReference>
<comment type="function">
    <text evidence="1 13">Is required not only for elongation of protein synthesis but also for the initiation of all mRNA translation through initiator tRNA(fMet) aminoacylation.</text>
</comment>
<sequence>MSKSYYITTPIYYASGDLHIGHSYTTLAADTIARYKRLKGFDVFFLTGTDEHGLKIQRKAEDQGLEPKEFVDRIVANIKDLWRVLEISYDGFIRTTDDYHVKTVQWVFQKLFENGDIYKKNYESWYCVGCESFYTETQARAFPDMICPDHGKPLERVKEESWFFRLSKYQDRLLSYIESHPDFIQPVSRRNEVIQFIKAGLEDLCISRTSFDWGIRVPFDPNSVVYVWVDALTNYISALGYPFDKERFERWWPADVHLIGKEILRFHAIIWPILLMALDLPLPKKIFAHGWLNLGGKKMSKTMGNVVDPKELVKRYGLDAIRYYVLREVPFGADGDYTEDALISRINSDLANDLGNLVYRTLTMVKKFTNGIIPEPGREEKEDAQFRDECLSLKARVEEELDNLRISAALERIMEVVKRANKYIDETSPWNLQKTGDTRLGTTLYNLCECLRIVAELLRPFLVNTPGLIWDALGITEPIERASWDSAAQWGYVKPGYVTRRGKPLFPRIETEDWSSESVKEAEISGAKASSGQELDKNLKNRRDFLDRDPGEGLITIDEFRKLDLRVARVISCERVPGAEKLLRLEVSFGEEKRQIVAGMALHYSPEELVGKQVVVVYNLKPATIRGIQSNGMLLAAKDENVLSVLTLDREVKDGSKIS</sequence>
<keyword evidence="13" id="KW-0862">Zinc</keyword>
<dbReference type="InterPro" id="IPR033911">
    <property type="entry name" value="MetRS_core"/>
</dbReference>
<evidence type="ECO:0000256" key="8">
    <source>
        <dbReference type="ARBA" id="ARBA00022840"/>
    </source>
</evidence>
<dbReference type="GO" id="GO:0006431">
    <property type="term" value="P:methionyl-tRNA aminoacylation"/>
    <property type="evidence" value="ECO:0007669"/>
    <property type="project" value="UniProtKB-UniRule"/>
</dbReference>
<keyword evidence="13" id="KW-0479">Metal-binding</keyword>
<keyword evidence="4 13" id="KW-0963">Cytoplasm</keyword>
<dbReference type="GO" id="GO:0046872">
    <property type="term" value="F:metal ion binding"/>
    <property type="evidence" value="ECO:0007669"/>
    <property type="project" value="UniProtKB-KW"/>
</dbReference>
<dbReference type="FunFam" id="2.40.50.140:FF:000042">
    <property type="entry name" value="Methionine--tRNA ligase"/>
    <property type="match status" value="1"/>
</dbReference>
<keyword evidence="11 13" id="KW-0030">Aminoacyl-tRNA synthetase</keyword>
<evidence type="ECO:0000256" key="9">
    <source>
        <dbReference type="ARBA" id="ARBA00022884"/>
    </source>
</evidence>
<dbReference type="PRINTS" id="PR01041">
    <property type="entry name" value="TRNASYNTHMET"/>
</dbReference>
<evidence type="ECO:0000256" key="13">
    <source>
        <dbReference type="HAMAP-Rule" id="MF_01228"/>
    </source>
</evidence>
<dbReference type="InterPro" id="IPR012340">
    <property type="entry name" value="NA-bd_OB-fold"/>
</dbReference>
<dbReference type="CDD" id="cd07957">
    <property type="entry name" value="Anticodon_Ia_Met"/>
    <property type="match status" value="1"/>
</dbReference>
<dbReference type="GO" id="GO:0005737">
    <property type="term" value="C:cytoplasm"/>
    <property type="evidence" value="ECO:0007669"/>
    <property type="project" value="UniProtKB-SubCell"/>
</dbReference>
<feature type="binding site" evidence="13">
    <location>
        <position position="130"/>
    </location>
    <ligand>
        <name>Zn(2+)</name>
        <dbReference type="ChEBI" id="CHEBI:29105"/>
    </ligand>
</feature>
<dbReference type="GO" id="GO:0005524">
    <property type="term" value="F:ATP binding"/>
    <property type="evidence" value="ECO:0007669"/>
    <property type="project" value="UniProtKB-UniRule"/>
</dbReference>
<gene>
    <name evidence="13 15" type="primary">metG</name>
    <name evidence="15" type="ORF">IMF26_06820</name>
</gene>
<dbReference type="CDD" id="cd00814">
    <property type="entry name" value="MetRS_core"/>
    <property type="match status" value="1"/>
</dbReference>
<dbReference type="AlphaFoldDB" id="A0AAT9LAJ4"/>
<dbReference type="Gene3D" id="1.10.730.10">
    <property type="entry name" value="Isoleucyl-tRNA Synthetase, Domain 1"/>
    <property type="match status" value="1"/>
</dbReference>
<dbReference type="InterPro" id="IPR015413">
    <property type="entry name" value="Methionyl/Leucyl_tRNA_Synth"/>
</dbReference>
<dbReference type="Gene3D" id="2.40.50.140">
    <property type="entry name" value="Nucleic acid-binding proteins"/>
    <property type="match status" value="1"/>
</dbReference>
<dbReference type="KEGG" id="fcz:IMF26_06820"/>
<dbReference type="EMBL" id="CP062796">
    <property type="protein sequence ID" value="QUL97814.1"/>
    <property type="molecule type" value="Genomic_DNA"/>
</dbReference>
<evidence type="ECO:0000256" key="3">
    <source>
        <dbReference type="ARBA" id="ARBA00011738"/>
    </source>
</evidence>
<keyword evidence="10 13" id="KW-0648">Protein biosynthesis</keyword>
<feature type="domain" description="TRNA-binding" evidence="14">
    <location>
        <begin position="559"/>
        <end position="659"/>
    </location>
</feature>
<evidence type="ECO:0000256" key="11">
    <source>
        <dbReference type="ARBA" id="ARBA00023146"/>
    </source>
</evidence>
<reference evidence="15" key="2">
    <citation type="journal article" date="2023" name="Biology">
        <title>Prokaryotic Life Associated with Coal-Fire Gas Vents Revealed by Metagenomics.</title>
        <authorList>
            <person name="Kadnikov V.V."/>
            <person name="Mardanov A.V."/>
            <person name="Beletsky A.V."/>
            <person name="Karnachuk O.V."/>
            <person name="Ravin N.V."/>
        </authorList>
    </citation>
    <scope>NUCLEOTIDE SEQUENCE</scope>
    <source>
        <strain evidence="15">Bu02</strain>
    </source>
</reference>
<dbReference type="PROSITE" id="PS50886">
    <property type="entry name" value="TRBD"/>
    <property type="match status" value="1"/>
</dbReference>
<dbReference type="Pfam" id="PF01588">
    <property type="entry name" value="tRNA_bind"/>
    <property type="match status" value="1"/>
</dbReference>
<comment type="catalytic activity">
    <reaction evidence="12 13">
        <text>tRNA(Met) + L-methionine + ATP = L-methionyl-tRNA(Met) + AMP + diphosphate</text>
        <dbReference type="Rhea" id="RHEA:13481"/>
        <dbReference type="Rhea" id="RHEA-COMP:9667"/>
        <dbReference type="Rhea" id="RHEA-COMP:9698"/>
        <dbReference type="ChEBI" id="CHEBI:30616"/>
        <dbReference type="ChEBI" id="CHEBI:33019"/>
        <dbReference type="ChEBI" id="CHEBI:57844"/>
        <dbReference type="ChEBI" id="CHEBI:78442"/>
        <dbReference type="ChEBI" id="CHEBI:78530"/>
        <dbReference type="ChEBI" id="CHEBI:456215"/>
        <dbReference type="EC" id="6.1.1.10"/>
    </reaction>
</comment>
<dbReference type="CDD" id="cd02800">
    <property type="entry name" value="tRNA_bind_EcMetRS_like"/>
    <property type="match status" value="1"/>
</dbReference>
<evidence type="ECO:0000313" key="15">
    <source>
        <dbReference type="EMBL" id="QUL97814.1"/>
    </source>
</evidence>
<evidence type="ECO:0000256" key="7">
    <source>
        <dbReference type="ARBA" id="ARBA00022741"/>
    </source>
</evidence>
<keyword evidence="8 13" id="KW-0067">ATP-binding</keyword>
<keyword evidence="9 13" id="KW-0694">RNA-binding</keyword>
<proteinExistence type="inferred from homology"/>
<feature type="binding site" evidence="13">
    <location>
        <position position="127"/>
    </location>
    <ligand>
        <name>Zn(2+)</name>
        <dbReference type="ChEBI" id="CHEBI:29105"/>
    </ligand>
</feature>
<dbReference type="GO" id="GO:0004825">
    <property type="term" value="F:methionine-tRNA ligase activity"/>
    <property type="evidence" value="ECO:0007669"/>
    <property type="project" value="UniProtKB-UniRule"/>
</dbReference>
<dbReference type="NCBIfam" id="TIGR00398">
    <property type="entry name" value="metG"/>
    <property type="match status" value="1"/>
</dbReference>
<dbReference type="InterPro" id="IPR013155">
    <property type="entry name" value="M/V/L/I-tRNA-synth_anticd-bd"/>
</dbReference>
<dbReference type="PANTHER" id="PTHR43326:SF1">
    <property type="entry name" value="METHIONINE--TRNA LIGASE, MITOCHONDRIAL"/>
    <property type="match status" value="1"/>
</dbReference>
<feature type="short sequence motif" description="'KMSKS' region" evidence="13">
    <location>
        <begin position="298"/>
        <end position="302"/>
    </location>
</feature>
<keyword evidence="7 13" id="KW-0547">Nucleotide-binding</keyword>
<dbReference type="InterPro" id="IPR002547">
    <property type="entry name" value="tRNA-bd_dom"/>
</dbReference>
<dbReference type="Pfam" id="PF09334">
    <property type="entry name" value="tRNA-synt_1g"/>
    <property type="match status" value="2"/>
</dbReference>
<dbReference type="NCBIfam" id="NF008900">
    <property type="entry name" value="PRK12267.1"/>
    <property type="match status" value="1"/>
</dbReference>
<dbReference type="InterPro" id="IPR023457">
    <property type="entry name" value="Met-tRNA_synth_2"/>
</dbReference>
<reference evidence="15" key="1">
    <citation type="submission" date="2020-10" db="EMBL/GenBank/DDBJ databases">
        <authorList>
            <person name="Kadnikov V."/>
            <person name="Beletsky A.V."/>
            <person name="Mardanov A.V."/>
            <person name="Karnachuk O.V."/>
            <person name="Ravin N.V."/>
        </authorList>
    </citation>
    <scope>NUCLEOTIDE SEQUENCE</scope>
    <source>
        <strain evidence="15">Bu02</strain>
    </source>
</reference>
<keyword evidence="6 13" id="KW-0436">Ligase</keyword>
<name>A0AAT9LAJ4_9FIRM</name>
<evidence type="ECO:0000259" key="14">
    <source>
        <dbReference type="PROSITE" id="PS50886"/>
    </source>
</evidence>
<comment type="similarity">
    <text evidence="13">Belongs to the class-I aminoacyl-tRNA synthetase family. MetG type 2A subfamily.</text>
</comment>
<evidence type="ECO:0000256" key="5">
    <source>
        <dbReference type="ARBA" id="ARBA00022555"/>
    </source>
</evidence>
<dbReference type="FunFam" id="2.170.220.10:FF:000002">
    <property type="entry name" value="Methionine--tRNA ligase"/>
    <property type="match status" value="1"/>
</dbReference>
<evidence type="ECO:0000256" key="10">
    <source>
        <dbReference type="ARBA" id="ARBA00022917"/>
    </source>
</evidence>
<evidence type="ECO:0000256" key="12">
    <source>
        <dbReference type="ARBA" id="ARBA00047364"/>
    </source>
</evidence>
<dbReference type="GO" id="GO:0000049">
    <property type="term" value="F:tRNA binding"/>
    <property type="evidence" value="ECO:0007669"/>
    <property type="project" value="UniProtKB-UniRule"/>
</dbReference>
<dbReference type="InterPro" id="IPR009080">
    <property type="entry name" value="tRNAsynth_Ia_anticodon-bd"/>
</dbReference>
<dbReference type="NCBIfam" id="TIGR00399">
    <property type="entry name" value="metG_C_term"/>
    <property type="match status" value="1"/>
</dbReference>
<evidence type="ECO:0000256" key="6">
    <source>
        <dbReference type="ARBA" id="ARBA00022598"/>
    </source>
</evidence>
<evidence type="ECO:0000256" key="2">
    <source>
        <dbReference type="ARBA" id="ARBA00004496"/>
    </source>
</evidence>
<dbReference type="PANTHER" id="PTHR43326">
    <property type="entry name" value="METHIONYL-TRNA SYNTHETASE"/>
    <property type="match status" value="1"/>
</dbReference>
<keyword evidence="5 13" id="KW-0820">tRNA-binding</keyword>
<feature type="binding site" evidence="13">
    <location>
        <position position="150"/>
    </location>
    <ligand>
        <name>Zn(2+)</name>
        <dbReference type="ChEBI" id="CHEBI:29105"/>
    </ligand>
</feature>
<dbReference type="EC" id="6.1.1.10" evidence="13"/>
<protein>
    <recommendedName>
        <fullName evidence="13">Methionine--tRNA ligase</fullName>
        <ecNumber evidence="13">6.1.1.10</ecNumber>
    </recommendedName>
    <alternativeName>
        <fullName evidence="13">Methionyl-tRNA synthetase</fullName>
        <shortName evidence="13">MetRS</shortName>
    </alternativeName>
</protein>
<dbReference type="SUPFAM" id="SSF47323">
    <property type="entry name" value="Anticodon-binding domain of a subclass of class I aminoacyl-tRNA synthetases"/>
    <property type="match status" value="1"/>
</dbReference>
<dbReference type="SUPFAM" id="SSF52374">
    <property type="entry name" value="Nucleotidylyl transferase"/>
    <property type="match status" value="1"/>
</dbReference>
<dbReference type="Pfam" id="PF08264">
    <property type="entry name" value="Anticodon_1"/>
    <property type="match status" value="1"/>
</dbReference>
<comment type="cofactor">
    <cofactor evidence="13">
        <name>Zn(2+)</name>
        <dbReference type="ChEBI" id="CHEBI:29105"/>
    </cofactor>
    <text evidence="13">Binds 1 zinc ion per subunit.</text>
</comment>
<dbReference type="SUPFAM" id="SSF50249">
    <property type="entry name" value="Nucleic acid-binding proteins"/>
    <property type="match status" value="1"/>
</dbReference>
<evidence type="ECO:0000256" key="4">
    <source>
        <dbReference type="ARBA" id="ARBA00022490"/>
    </source>
</evidence>
<dbReference type="Gene3D" id="3.40.50.620">
    <property type="entry name" value="HUPs"/>
    <property type="match status" value="1"/>
</dbReference>
<feature type="binding site" evidence="13">
    <location>
        <position position="297"/>
    </location>
    <ligand>
        <name>ATP</name>
        <dbReference type="ChEBI" id="CHEBI:30616"/>
    </ligand>
</feature>
<evidence type="ECO:0000256" key="1">
    <source>
        <dbReference type="ARBA" id="ARBA00003314"/>
    </source>
</evidence>
<feature type="short sequence motif" description="'HIGH' region" evidence="13">
    <location>
        <begin position="12"/>
        <end position="22"/>
    </location>
</feature>
<organism evidence="15">
    <name type="scientific">Candidatus Fermentithermobacillus carboniphilus</name>
    <dbReference type="NCBI Taxonomy" id="3085328"/>
    <lineage>
        <taxon>Bacteria</taxon>
        <taxon>Bacillati</taxon>
        <taxon>Bacillota</taxon>
        <taxon>Candidatus Fermentithermobacillia</taxon>
        <taxon>Candidatus Fermentithermobacillales</taxon>
        <taxon>Candidatus Fermentithermobacillaceae</taxon>
        <taxon>Candidatus Fermentithermobacillus</taxon>
    </lineage>
</organism>
<feature type="binding site" evidence="13">
    <location>
        <position position="147"/>
    </location>
    <ligand>
        <name>Zn(2+)</name>
        <dbReference type="ChEBI" id="CHEBI:29105"/>
    </ligand>
</feature>
<accession>A0AAT9LAJ4</accession>
<dbReference type="InterPro" id="IPR004495">
    <property type="entry name" value="Met-tRNA-synth_bsu_C"/>
</dbReference>
<comment type="subcellular location">
    <subcellularLocation>
        <location evidence="2 13">Cytoplasm</location>
    </subcellularLocation>
</comment>
<dbReference type="InterPro" id="IPR014758">
    <property type="entry name" value="Met-tRNA_synth"/>
</dbReference>
<dbReference type="FunFam" id="1.10.730.10:FF:000026">
    <property type="entry name" value="Methionine--tRNA ligase"/>
    <property type="match status" value="1"/>
</dbReference>
<dbReference type="Gene3D" id="2.170.220.10">
    <property type="match status" value="1"/>
</dbReference>